<dbReference type="PANTHER" id="PTHR34308:SF1">
    <property type="entry name" value="COBALAMIN BIOSYNTHESIS PROTEIN CBIB"/>
    <property type="match status" value="1"/>
</dbReference>
<keyword evidence="6 9" id="KW-0812">Transmembrane</keyword>
<evidence type="ECO:0000256" key="8">
    <source>
        <dbReference type="ARBA" id="ARBA00023136"/>
    </source>
</evidence>
<dbReference type="PANTHER" id="PTHR34308">
    <property type="entry name" value="COBALAMIN BIOSYNTHESIS PROTEIN CBIB"/>
    <property type="match status" value="1"/>
</dbReference>
<evidence type="ECO:0000256" key="7">
    <source>
        <dbReference type="ARBA" id="ARBA00022989"/>
    </source>
</evidence>
<evidence type="ECO:0000313" key="11">
    <source>
        <dbReference type="Proteomes" id="UP001500618"/>
    </source>
</evidence>
<sequence length="312" mass="32106">MAASRWTLPVGLLAGTLLDLALADPRRGHPVAAFGQVAAALERRVWADSRRSGAVYGGALVSAAGLTGVVLARTARTPLPAIAMTAAGTWAVLGGTSLAREGARMRALLAADDLAGARTRLSHLCGRDAAGLGVAELSRATVESIAENTSDAVVAPLFWGAVAGVPGLLAYRAINTLDAMIGHHNERYERFGWAVAKLDDLVNWVPARLTGFLAAALAGSVDGSPRAAVTAMIRDGGRHPSPNAGQCEAAFAGALGVRLGGVNRYGDRVEIRGVLGDGREPTVQDIGRAVRLSRLVGVAAAILFAMARKVAT</sequence>
<comment type="similarity">
    <text evidence="3 9">Belongs to the CobD/CbiB family.</text>
</comment>
<evidence type="ECO:0000256" key="6">
    <source>
        <dbReference type="ARBA" id="ARBA00022692"/>
    </source>
</evidence>
<dbReference type="Proteomes" id="UP001500618">
    <property type="component" value="Unassembled WGS sequence"/>
</dbReference>
<dbReference type="InterPro" id="IPR004485">
    <property type="entry name" value="Cobalamin_biosynth_CobD/CbiB"/>
</dbReference>
<comment type="caution">
    <text evidence="10">The sequence shown here is derived from an EMBL/GenBank/DDBJ whole genome shotgun (WGS) entry which is preliminary data.</text>
</comment>
<organism evidence="10 11">
    <name type="scientific">Fodinicola feengrottensis</name>
    <dbReference type="NCBI Taxonomy" id="435914"/>
    <lineage>
        <taxon>Bacteria</taxon>
        <taxon>Bacillati</taxon>
        <taxon>Actinomycetota</taxon>
        <taxon>Actinomycetes</taxon>
        <taxon>Mycobacteriales</taxon>
        <taxon>Fodinicola</taxon>
    </lineage>
</organism>
<dbReference type="EMBL" id="BAAANY010000003">
    <property type="protein sequence ID" value="GAA1662516.1"/>
    <property type="molecule type" value="Genomic_DNA"/>
</dbReference>
<dbReference type="NCBIfam" id="TIGR00380">
    <property type="entry name" value="cobal_cbiB"/>
    <property type="match status" value="1"/>
</dbReference>
<comment type="pathway">
    <text evidence="2 9">Cofactor biosynthesis; adenosylcobalamin biosynthesis.</text>
</comment>
<evidence type="ECO:0000256" key="4">
    <source>
        <dbReference type="ARBA" id="ARBA00022475"/>
    </source>
</evidence>
<dbReference type="RefSeq" id="WP_163569859.1">
    <property type="nucleotide sequence ID" value="NZ_BAAANY010000003.1"/>
</dbReference>
<evidence type="ECO:0000256" key="1">
    <source>
        <dbReference type="ARBA" id="ARBA00004651"/>
    </source>
</evidence>
<keyword evidence="7 9" id="KW-1133">Transmembrane helix</keyword>
<proteinExistence type="inferred from homology"/>
<reference evidence="10 11" key="1">
    <citation type="journal article" date="2019" name="Int. J. Syst. Evol. Microbiol.">
        <title>The Global Catalogue of Microorganisms (GCM) 10K type strain sequencing project: providing services to taxonomists for standard genome sequencing and annotation.</title>
        <authorList>
            <consortium name="The Broad Institute Genomics Platform"/>
            <consortium name="The Broad Institute Genome Sequencing Center for Infectious Disease"/>
            <person name="Wu L."/>
            <person name="Ma J."/>
        </authorList>
    </citation>
    <scope>NUCLEOTIDE SEQUENCE [LARGE SCALE GENOMIC DNA]</scope>
    <source>
        <strain evidence="10 11">JCM 14718</strain>
    </source>
</reference>
<comment type="subcellular location">
    <subcellularLocation>
        <location evidence="1 9">Cell membrane</location>
        <topology evidence="1 9">Multi-pass membrane protein</topology>
    </subcellularLocation>
</comment>
<dbReference type="NCBIfam" id="NF002276">
    <property type="entry name" value="PRK01209.1-4"/>
    <property type="match status" value="1"/>
</dbReference>
<gene>
    <name evidence="9" type="primary">cobD</name>
    <name evidence="10" type="ORF">GCM10009765_09980</name>
</gene>
<evidence type="ECO:0000256" key="9">
    <source>
        <dbReference type="HAMAP-Rule" id="MF_00024"/>
    </source>
</evidence>
<protein>
    <recommendedName>
        <fullName evidence="9">Cobalamin biosynthesis protein CobD</fullName>
    </recommendedName>
</protein>
<evidence type="ECO:0000256" key="2">
    <source>
        <dbReference type="ARBA" id="ARBA00004953"/>
    </source>
</evidence>
<accession>A0ABN2FZ64</accession>
<dbReference type="Pfam" id="PF03186">
    <property type="entry name" value="CobD_Cbib"/>
    <property type="match status" value="1"/>
</dbReference>
<comment type="function">
    <text evidence="9">Converts cobyric acid to cobinamide by the addition of aminopropanol on the F carboxylic group.</text>
</comment>
<evidence type="ECO:0000256" key="5">
    <source>
        <dbReference type="ARBA" id="ARBA00022573"/>
    </source>
</evidence>
<keyword evidence="8 9" id="KW-0472">Membrane</keyword>
<name>A0ABN2FZ64_9ACTN</name>
<keyword evidence="4 9" id="KW-1003">Cell membrane</keyword>
<keyword evidence="11" id="KW-1185">Reference proteome</keyword>
<evidence type="ECO:0000313" key="10">
    <source>
        <dbReference type="EMBL" id="GAA1662516.1"/>
    </source>
</evidence>
<evidence type="ECO:0000256" key="3">
    <source>
        <dbReference type="ARBA" id="ARBA00006263"/>
    </source>
</evidence>
<dbReference type="HAMAP" id="MF_00024">
    <property type="entry name" value="CobD_CbiB"/>
    <property type="match status" value="1"/>
</dbReference>
<keyword evidence="5 9" id="KW-0169">Cobalamin biosynthesis</keyword>